<dbReference type="Proteomes" id="UP000766570">
    <property type="component" value="Unassembled WGS sequence"/>
</dbReference>
<evidence type="ECO:0000313" key="4">
    <source>
        <dbReference type="EMBL" id="MBP2375881.1"/>
    </source>
</evidence>
<dbReference type="Pfam" id="PF11992">
    <property type="entry name" value="TgpA_N"/>
    <property type="match status" value="1"/>
</dbReference>
<dbReference type="InterPro" id="IPR038765">
    <property type="entry name" value="Papain-like_cys_pep_sf"/>
</dbReference>
<feature type="transmembrane region" description="Helical" evidence="2">
    <location>
        <begin position="240"/>
        <end position="261"/>
    </location>
</feature>
<feature type="transmembrane region" description="Helical" evidence="2">
    <location>
        <begin position="166"/>
        <end position="184"/>
    </location>
</feature>
<evidence type="ECO:0000256" key="1">
    <source>
        <dbReference type="SAM" id="MobiDB-lite"/>
    </source>
</evidence>
<keyword evidence="2" id="KW-0472">Membrane</keyword>
<comment type="caution">
    <text evidence="4">The sequence shown here is derived from an EMBL/GenBank/DDBJ whole genome shotgun (WGS) entry which is preliminary data.</text>
</comment>
<protein>
    <recommendedName>
        <fullName evidence="3">Transglutaminase-like domain-containing protein</fullName>
    </recommendedName>
</protein>
<dbReference type="SUPFAM" id="SSF54001">
    <property type="entry name" value="Cysteine proteinases"/>
    <property type="match status" value="1"/>
</dbReference>
<evidence type="ECO:0000256" key="2">
    <source>
        <dbReference type="SAM" id="Phobius"/>
    </source>
</evidence>
<gene>
    <name evidence="4" type="ORF">JOF46_003793</name>
</gene>
<dbReference type="InterPro" id="IPR002931">
    <property type="entry name" value="Transglutaminase-like"/>
</dbReference>
<organism evidence="4 5">
    <name type="scientific">Paeniglutamicibacter psychrophenolicus</name>
    <dbReference type="NCBI Taxonomy" id="257454"/>
    <lineage>
        <taxon>Bacteria</taxon>
        <taxon>Bacillati</taxon>
        <taxon>Actinomycetota</taxon>
        <taxon>Actinomycetes</taxon>
        <taxon>Micrococcales</taxon>
        <taxon>Micrococcaceae</taxon>
        <taxon>Paeniglutamicibacter</taxon>
    </lineage>
</organism>
<feature type="region of interest" description="Disordered" evidence="1">
    <location>
        <begin position="571"/>
        <end position="625"/>
    </location>
</feature>
<evidence type="ECO:0000313" key="5">
    <source>
        <dbReference type="Proteomes" id="UP000766570"/>
    </source>
</evidence>
<dbReference type="SMART" id="SM00460">
    <property type="entry name" value="TGc"/>
    <property type="match status" value="1"/>
</dbReference>
<name>A0ABS4WIM5_9MICC</name>
<keyword evidence="2" id="KW-1133">Transmembrane helix</keyword>
<proteinExistence type="predicted"/>
<evidence type="ECO:0000259" key="3">
    <source>
        <dbReference type="SMART" id="SM00460"/>
    </source>
</evidence>
<feature type="transmembrane region" description="Helical" evidence="2">
    <location>
        <begin position="190"/>
        <end position="207"/>
    </location>
</feature>
<dbReference type="RefSeq" id="WP_344033323.1">
    <property type="nucleotide sequence ID" value="NZ_BAAAMI010000016.1"/>
</dbReference>
<feature type="transmembrane region" description="Helical" evidence="2">
    <location>
        <begin position="52"/>
        <end position="74"/>
    </location>
</feature>
<sequence length="820" mass="87323">MNAMNPMNPMNPMNARNAKLPMWRYGLDAGCLGVALFLGALGLADAYGTSAHYLLACLGGIIAGLALAWAHVYFRLRAWQTMALFAGAYLLLGTVLATPREALFGVLPTFESLRVLLAGVVFSWKDMLTVAPPVGSYGGVLIVAFLSTALTGLLAGLAAWRLRAPYWTLLPLLAMFVVGIAFGTRDVPLPVLRGGAFMAVLVGWLAWRRHIGSLVADGFRSLNHPDDDVRSVREGLIRRVGIGAVVLLAASGITAAAAPLISPPTPRQVLRDAVEPPVDLYTYPSPLTNFRKYTKTMAEATLLTVTGLPEGERVRLAALDSYNGMVFNLDPKSGGNFAPVGDSADIRGSGSAAQRAAGELEIGIGDYAGVWLPGGGRLAGVHVADEGREQLARSLFYSDEAETALSSIGLQKGDSYTAQVQFPVRATDAELENADFAQLRMPELANVPPLAAAKSVQYVGSARTALQRARALETALKTGGFLSSGAEGQVPSLSGHGAGRITSLLDAEDPIGDDEQYAVAMALMAREQGMPARVVMGFYPEKYDPAAAVELKGSDAHAWVEIAFESIGWVTFDPTPDDDEQPTPPEQEPRAVPQPQVLQPPPPEQQDAELPPETAPEPQEVQEEEPSFWETWGALVIGTAIGLGSLLLLASPFLLILGLKLRRRRRRAQAGSIGARIAGGWQEVLSQGTDYGIIARGGATRRENAGALAAGFPVLGTLPLELAARADRATFSTGVPGEDEAANYWRDVDDQAAKMGAATSFWRRQRARFSARSLLHEWLAALSARGARAAPGPLGGKPAWRRPGARARTLGKVHAMETKE</sequence>
<accession>A0ABS4WIM5</accession>
<dbReference type="InterPro" id="IPR052901">
    <property type="entry name" value="Bact_TGase-like"/>
</dbReference>
<reference evidence="4 5" key="1">
    <citation type="submission" date="2021-03" db="EMBL/GenBank/DDBJ databases">
        <title>Sequencing the genomes of 1000 actinobacteria strains.</title>
        <authorList>
            <person name="Klenk H.-P."/>
        </authorList>
    </citation>
    <scope>NUCLEOTIDE SEQUENCE [LARGE SCALE GENOMIC DNA]</scope>
    <source>
        <strain evidence="4 5">DSM 15454</strain>
    </source>
</reference>
<feature type="domain" description="Transglutaminase-like" evidence="3">
    <location>
        <begin position="506"/>
        <end position="576"/>
    </location>
</feature>
<dbReference type="Pfam" id="PF01841">
    <property type="entry name" value="Transglut_core"/>
    <property type="match status" value="1"/>
</dbReference>
<dbReference type="PANTHER" id="PTHR42736:SF1">
    <property type="entry name" value="PROTEIN-GLUTAMINE GAMMA-GLUTAMYLTRANSFERASE"/>
    <property type="match status" value="1"/>
</dbReference>
<feature type="transmembrane region" description="Helical" evidence="2">
    <location>
        <begin position="137"/>
        <end position="159"/>
    </location>
</feature>
<dbReference type="EMBL" id="JAGIOE010000001">
    <property type="protein sequence ID" value="MBP2375881.1"/>
    <property type="molecule type" value="Genomic_DNA"/>
</dbReference>
<dbReference type="InterPro" id="IPR021878">
    <property type="entry name" value="TgpA_N"/>
</dbReference>
<dbReference type="Gene3D" id="3.10.620.30">
    <property type="match status" value="1"/>
</dbReference>
<keyword evidence="5" id="KW-1185">Reference proteome</keyword>
<dbReference type="PANTHER" id="PTHR42736">
    <property type="entry name" value="PROTEIN-GLUTAMINE GAMMA-GLUTAMYLTRANSFERASE"/>
    <property type="match status" value="1"/>
</dbReference>
<feature type="transmembrane region" description="Helical" evidence="2">
    <location>
        <begin position="632"/>
        <end position="657"/>
    </location>
</feature>
<keyword evidence="2" id="KW-0812">Transmembrane</keyword>
<feature type="transmembrane region" description="Helical" evidence="2">
    <location>
        <begin position="81"/>
        <end position="98"/>
    </location>
</feature>